<dbReference type="Gene3D" id="3.40.50.1950">
    <property type="entry name" value="Flavin prenyltransferase-like"/>
    <property type="match status" value="1"/>
</dbReference>
<dbReference type="AlphaFoldDB" id="A0A1W1VNJ7"/>
<proteinExistence type="predicted"/>
<dbReference type="RefSeq" id="WP_084054043.1">
    <property type="nucleotide sequence ID" value="NZ_FWWT01000022.1"/>
</dbReference>
<dbReference type="InterPro" id="IPR036551">
    <property type="entry name" value="Flavin_trans-like"/>
</dbReference>
<accession>A0A1W1VNJ7</accession>
<reference evidence="2 3" key="1">
    <citation type="submission" date="2017-04" db="EMBL/GenBank/DDBJ databases">
        <authorList>
            <person name="Afonso C.L."/>
            <person name="Miller P.J."/>
            <person name="Scott M.A."/>
            <person name="Spackman E."/>
            <person name="Goraichik I."/>
            <person name="Dimitrov K.M."/>
            <person name="Suarez D.L."/>
            <person name="Swayne D.E."/>
        </authorList>
    </citation>
    <scope>NUCLEOTIDE SEQUENCE [LARGE SCALE GENOMIC DNA]</scope>
    <source>
        <strain evidence="2 3">DSM 11270</strain>
    </source>
</reference>
<dbReference type="Pfam" id="PF02441">
    <property type="entry name" value="Flavoprotein"/>
    <property type="match status" value="1"/>
</dbReference>
<gene>
    <name evidence="2" type="ORF">SAMN00017405_0226</name>
</gene>
<protein>
    <submittedName>
        <fullName evidence="2">Dipicolinate synthase subunit B</fullName>
    </submittedName>
</protein>
<dbReference type="EMBL" id="FWWT01000022">
    <property type="protein sequence ID" value="SMB94524.1"/>
    <property type="molecule type" value="Genomic_DNA"/>
</dbReference>
<dbReference type="NCBIfam" id="TIGR02852">
    <property type="entry name" value="spore_dpaB"/>
    <property type="match status" value="1"/>
</dbReference>
<evidence type="ECO:0000313" key="3">
    <source>
        <dbReference type="Proteomes" id="UP000192731"/>
    </source>
</evidence>
<dbReference type="Proteomes" id="UP000192731">
    <property type="component" value="Unassembled WGS sequence"/>
</dbReference>
<dbReference type="InterPro" id="IPR003382">
    <property type="entry name" value="Flavoprotein"/>
</dbReference>
<organism evidence="2 3">
    <name type="scientific">Desulfonispora thiosulfatigenes DSM 11270</name>
    <dbReference type="NCBI Taxonomy" id="656914"/>
    <lineage>
        <taxon>Bacteria</taxon>
        <taxon>Bacillati</taxon>
        <taxon>Bacillota</taxon>
        <taxon>Clostridia</taxon>
        <taxon>Eubacteriales</taxon>
        <taxon>Peptococcaceae</taxon>
        <taxon>Desulfonispora</taxon>
    </lineage>
</organism>
<keyword evidence="3" id="KW-1185">Reference proteome</keyword>
<dbReference type="OrthoDB" id="9792688at2"/>
<dbReference type="STRING" id="656914.SAMN00017405_0226"/>
<dbReference type="InterPro" id="IPR014214">
    <property type="entry name" value="Dipicolinic_acid_synth_B"/>
</dbReference>
<dbReference type="GO" id="GO:0003824">
    <property type="term" value="F:catalytic activity"/>
    <property type="evidence" value="ECO:0007669"/>
    <property type="project" value="InterPro"/>
</dbReference>
<feature type="domain" description="Flavoprotein" evidence="1">
    <location>
        <begin position="6"/>
        <end position="180"/>
    </location>
</feature>
<name>A0A1W1VNJ7_DESTI</name>
<evidence type="ECO:0000313" key="2">
    <source>
        <dbReference type="EMBL" id="SMB94524.1"/>
    </source>
</evidence>
<evidence type="ECO:0000259" key="1">
    <source>
        <dbReference type="Pfam" id="PF02441"/>
    </source>
</evidence>
<dbReference type="NCBIfam" id="NF006161">
    <property type="entry name" value="PRK08305.1"/>
    <property type="match status" value="1"/>
</dbReference>
<dbReference type="PIRSF" id="PIRSF001390">
    <property type="entry name" value="Dipicolinate_synth_subunit_B"/>
    <property type="match status" value="1"/>
</dbReference>
<dbReference type="SUPFAM" id="SSF52507">
    <property type="entry name" value="Homo-oligomeric flavin-containing Cys decarboxylases, HFCD"/>
    <property type="match status" value="1"/>
</dbReference>
<sequence>MKLKGKKIGFAVTGSHCTLSETLPQIEKLKAEGAEVFVIFSESVLTTSTRFGTKEYWYEQYQNSSGNSIISTISEAEPIGPKNYLDCIIIAPCTGNTLGKLANGITDSSVVMAAKAGLRNLKPVVIAISTNDGLANSAKNLGVLLNTKNIYFVPFRQDDPHDKPNSLVANMDKVVDSIVAAIEGKQLQPIIDN</sequence>